<accession>A0ACD4DET4</accession>
<evidence type="ECO:0000313" key="1">
    <source>
        <dbReference type="EMBL" id="UYP18178.1"/>
    </source>
</evidence>
<dbReference type="EMBL" id="CP107551">
    <property type="protein sequence ID" value="UYP18178.1"/>
    <property type="molecule type" value="Genomic_DNA"/>
</dbReference>
<protein>
    <submittedName>
        <fullName evidence="1">N-acetyltransferase</fullName>
    </submittedName>
</protein>
<reference evidence="1" key="1">
    <citation type="submission" date="2022-10" db="EMBL/GenBank/DDBJ databases">
        <title>Rhodococcus ferula Z13 complete genome.</title>
        <authorList>
            <person name="Long X."/>
            <person name="Zang M."/>
        </authorList>
    </citation>
    <scope>NUCLEOTIDE SEQUENCE</scope>
    <source>
        <strain evidence="1">Z13</strain>
    </source>
</reference>
<sequence length="177" mass="18535">MLIRRELPADVDAIAAVHRAAFAPFTPPGAEPVEPGLVAALRADTAWLPQLSFVAEGRDGRVVGHVVATRGDLAGRPALALGPLGVLPEHARSGIGSALMHAVLGAADTLGESIVVLLGHPGYYPRFGFVPAAELGVVPDVPEWASHLQVRTLTAYRPGIAGEFHYPAPFYALEENG</sequence>
<dbReference type="Proteomes" id="UP001156484">
    <property type="component" value="Chromosome"/>
</dbReference>
<gene>
    <name evidence="1" type="ORF">OED52_16145</name>
</gene>
<name>A0ACD4DET4_9NOCA</name>
<evidence type="ECO:0000313" key="2">
    <source>
        <dbReference type="Proteomes" id="UP001156484"/>
    </source>
</evidence>
<keyword evidence="2" id="KW-1185">Reference proteome</keyword>
<proteinExistence type="predicted"/>
<organism evidence="1 2">
    <name type="scientific">Rhodococcus sacchari</name>
    <dbReference type="NCBI Taxonomy" id="2962047"/>
    <lineage>
        <taxon>Bacteria</taxon>
        <taxon>Bacillati</taxon>
        <taxon>Actinomycetota</taxon>
        <taxon>Actinomycetes</taxon>
        <taxon>Mycobacteriales</taxon>
        <taxon>Nocardiaceae</taxon>
        <taxon>Rhodococcus</taxon>
    </lineage>
</organism>